<dbReference type="EMBL" id="PEIB01000028">
    <property type="protein sequence ID" value="RXJ71968.1"/>
    <property type="molecule type" value="Genomic_DNA"/>
</dbReference>
<comment type="caution">
    <text evidence="2">The sequence shown here is derived from an EMBL/GenBank/DDBJ whole genome shotgun (WGS) entry which is preliminary data.</text>
</comment>
<dbReference type="PANTHER" id="PTHR43072">
    <property type="entry name" value="N-ACETYLTRANSFERASE"/>
    <property type="match status" value="1"/>
</dbReference>
<dbReference type="OrthoDB" id="6878163at2"/>
<keyword evidence="3" id="KW-1185">Reference proteome</keyword>
<evidence type="ECO:0000313" key="3">
    <source>
        <dbReference type="Proteomes" id="UP000290287"/>
    </source>
</evidence>
<dbReference type="GO" id="GO:0016747">
    <property type="term" value="F:acyltransferase activity, transferring groups other than amino-acyl groups"/>
    <property type="evidence" value="ECO:0007669"/>
    <property type="project" value="InterPro"/>
</dbReference>
<evidence type="ECO:0000313" key="2">
    <source>
        <dbReference type="EMBL" id="RXJ71968.1"/>
    </source>
</evidence>
<name>A0A4V1LSK0_9GAMM</name>
<sequence>MEIRRITVSDMDDFILLWNSVYEEGKYLGSAPPPKERLVKALSRVEREQIPNFVVHDQERLIASVEVFPGSMCGLNTDDADLTGMLGIMVDKDHRGKGIGRKLLETAIEDCRRFGYKALSLMVYKSNTKAIALYESLGFEYLEDGVIHTLPSGDIVTSQKMGLQLEEGLMRRIQAFFKV</sequence>
<protein>
    <submittedName>
        <fullName evidence="2">GNAT family N-acetyltransferase</fullName>
    </submittedName>
</protein>
<reference evidence="2 3" key="1">
    <citation type="submission" date="2017-10" db="EMBL/GenBank/DDBJ databases">
        <title>Nyctiphanis sp. nov., isolated from the stomach of the euphausiid Nyctiphanes simplex (Hansen, 1911) in the Gulf of California.</title>
        <authorList>
            <person name="Gomez-Gil B."/>
            <person name="Aguilar-Mendez M."/>
            <person name="Lopez-Cortes A."/>
            <person name="Gomez-Gutierrez J."/>
            <person name="Roque A."/>
            <person name="Lang E."/>
            <person name="Gonzalez-Castillo A."/>
        </authorList>
    </citation>
    <scope>NUCLEOTIDE SEQUENCE [LARGE SCALE GENOMIC DNA]</scope>
    <source>
        <strain evidence="2 3">CAIM 600</strain>
    </source>
</reference>
<dbReference type="Proteomes" id="UP000290287">
    <property type="component" value="Unassembled WGS sequence"/>
</dbReference>
<dbReference type="CDD" id="cd04301">
    <property type="entry name" value="NAT_SF"/>
    <property type="match status" value="1"/>
</dbReference>
<dbReference type="Gene3D" id="3.40.630.30">
    <property type="match status" value="1"/>
</dbReference>
<dbReference type="PROSITE" id="PS51186">
    <property type="entry name" value="GNAT"/>
    <property type="match status" value="1"/>
</dbReference>
<accession>A0A4V1LSK0</accession>
<dbReference type="AlphaFoldDB" id="A0A4V1LSK0"/>
<keyword evidence="2" id="KW-0808">Transferase</keyword>
<organism evidence="2 3">
    <name type="scientific">Veronia nyctiphanis</name>
    <dbReference type="NCBI Taxonomy" id="1278244"/>
    <lineage>
        <taxon>Bacteria</taxon>
        <taxon>Pseudomonadati</taxon>
        <taxon>Pseudomonadota</taxon>
        <taxon>Gammaproteobacteria</taxon>
        <taxon>Vibrionales</taxon>
        <taxon>Vibrionaceae</taxon>
        <taxon>Veronia</taxon>
    </lineage>
</organism>
<dbReference type="Pfam" id="PF00583">
    <property type="entry name" value="Acetyltransf_1"/>
    <property type="match status" value="1"/>
</dbReference>
<dbReference type="RefSeq" id="WP_129123504.1">
    <property type="nucleotide sequence ID" value="NZ_PEIB01000028.1"/>
</dbReference>
<dbReference type="SUPFAM" id="SSF55729">
    <property type="entry name" value="Acyl-CoA N-acyltransferases (Nat)"/>
    <property type="match status" value="1"/>
</dbReference>
<dbReference type="InterPro" id="IPR016181">
    <property type="entry name" value="Acyl_CoA_acyltransferase"/>
</dbReference>
<evidence type="ECO:0000259" key="1">
    <source>
        <dbReference type="PROSITE" id="PS51186"/>
    </source>
</evidence>
<gene>
    <name evidence="2" type="ORF">CS022_18375</name>
</gene>
<feature type="domain" description="N-acetyltransferase" evidence="1">
    <location>
        <begin position="1"/>
        <end position="166"/>
    </location>
</feature>
<proteinExistence type="predicted"/>
<dbReference type="InterPro" id="IPR000182">
    <property type="entry name" value="GNAT_dom"/>
</dbReference>